<feature type="transmembrane region" description="Helical" evidence="1">
    <location>
        <begin position="311"/>
        <end position="329"/>
    </location>
</feature>
<organism evidence="3 4">
    <name type="scientific">Caproicibacterium amylolyticum</name>
    <dbReference type="NCBI Taxonomy" id="2766537"/>
    <lineage>
        <taxon>Bacteria</taxon>
        <taxon>Bacillati</taxon>
        <taxon>Bacillota</taxon>
        <taxon>Clostridia</taxon>
        <taxon>Eubacteriales</taxon>
        <taxon>Oscillospiraceae</taxon>
        <taxon>Caproicibacterium</taxon>
    </lineage>
</organism>
<evidence type="ECO:0000259" key="2">
    <source>
        <dbReference type="Pfam" id="PF02517"/>
    </source>
</evidence>
<reference evidence="3 4" key="1">
    <citation type="submission" date="2020-08" db="EMBL/GenBank/DDBJ databases">
        <authorList>
            <person name="Ren C."/>
            <person name="Gu Y."/>
            <person name="Xu Y."/>
        </authorList>
    </citation>
    <scope>NUCLEOTIDE SEQUENCE [LARGE SCALE GENOMIC DNA]</scope>
    <source>
        <strain evidence="3 4">LBM18003</strain>
    </source>
</reference>
<dbReference type="EMBL" id="CP060696">
    <property type="protein sequence ID" value="QNO18000.1"/>
    <property type="molecule type" value="Genomic_DNA"/>
</dbReference>
<sequence length="338" mass="36740">MIISNQQNPEYLHLQMCAKEERRGARRAAGLSGWLVLGSMALMIVVQQALYLLLDFAGALDGDNSTLLEYLVSCIGYLFLALIPMAFIVSNEYPAEEFLPFGKPKQVGLGGIDVLLLCSVGMMLTLAANWPTALVQHLLQMVGLSGTVPDMPLNQSAGTQVFYLVYGTVIPPLVEEILFRGAVLGCLRRWGDGFAIAASSILFGLYHGNVGQFVFATLVGLVFGYLRVRTGNILPSMLLHMLNNGLAAVAALLNQNFGGETSGMFSTVYFIVVFALALVLLLLRLIRQKKDGFQVFHLAERHMASTQAGRMRGLVTSVGSILMVVYGVVSSISRMVQR</sequence>
<dbReference type="Proteomes" id="UP000516046">
    <property type="component" value="Chromosome"/>
</dbReference>
<feature type="domain" description="CAAX prenyl protease 2/Lysostaphin resistance protein A-like" evidence="2">
    <location>
        <begin position="160"/>
        <end position="245"/>
    </location>
</feature>
<dbReference type="GO" id="GO:0004175">
    <property type="term" value="F:endopeptidase activity"/>
    <property type="evidence" value="ECO:0007669"/>
    <property type="project" value="UniProtKB-ARBA"/>
</dbReference>
<dbReference type="PANTHER" id="PTHR43592">
    <property type="entry name" value="CAAX AMINO TERMINAL PROTEASE"/>
    <property type="match status" value="1"/>
</dbReference>
<dbReference type="PANTHER" id="PTHR43592:SF15">
    <property type="entry name" value="CAAX AMINO TERMINAL PROTEASE FAMILY PROTEIN"/>
    <property type="match status" value="1"/>
</dbReference>
<feature type="transmembrane region" description="Helical" evidence="1">
    <location>
        <begin position="238"/>
        <end position="257"/>
    </location>
</feature>
<dbReference type="KEGG" id="caml:H6X83_13980"/>
<accession>A0A7G9WH38</accession>
<keyword evidence="3" id="KW-0645">Protease</keyword>
<dbReference type="GO" id="GO:0008237">
    <property type="term" value="F:metallopeptidase activity"/>
    <property type="evidence" value="ECO:0007669"/>
    <property type="project" value="UniProtKB-KW"/>
</dbReference>
<keyword evidence="1" id="KW-0812">Transmembrane</keyword>
<evidence type="ECO:0000256" key="1">
    <source>
        <dbReference type="SAM" id="Phobius"/>
    </source>
</evidence>
<gene>
    <name evidence="3" type="ORF">H6X83_13980</name>
</gene>
<feature type="transmembrane region" description="Helical" evidence="1">
    <location>
        <begin position="110"/>
        <end position="130"/>
    </location>
</feature>
<keyword evidence="1" id="KW-1133">Transmembrane helix</keyword>
<proteinExistence type="predicted"/>
<dbReference type="AlphaFoldDB" id="A0A7G9WH38"/>
<feature type="transmembrane region" description="Helical" evidence="1">
    <location>
        <begin position="70"/>
        <end position="89"/>
    </location>
</feature>
<evidence type="ECO:0000313" key="4">
    <source>
        <dbReference type="Proteomes" id="UP000516046"/>
    </source>
</evidence>
<dbReference type="Pfam" id="PF02517">
    <property type="entry name" value="Rce1-like"/>
    <property type="match status" value="1"/>
</dbReference>
<keyword evidence="1" id="KW-0472">Membrane</keyword>
<name>A0A7G9WH38_9FIRM</name>
<keyword evidence="4" id="KW-1185">Reference proteome</keyword>
<dbReference type="RefSeq" id="WP_212507065.1">
    <property type="nucleotide sequence ID" value="NZ_CP060696.1"/>
</dbReference>
<dbReference type="GO" id="GO:0006508">
    <property type="term" value="P:proteolysis"/>
    <property type="evidence" value="ECO:0007669"/>
    <property type="project" value="UniProtKB-KW"/>
</dbReference>
<feature type="transmembrane region" description="Helical" evidence="1">
    <location>
        <begin position="28"/>
        <end position="50"/>
    </location>
</feature>
<dbReference type="InterPro" id="IPR003675">
    <property type="entry name" value="Rce1/LyrA-like_dom"/>
</dbReference>
<dbReference type="GO" id="GO:0080120">
    <property type="term" value="P:CAAX-box protein maturation"/>
    <property type="evidence" value="ECO:0007669"/>
    <property type="project" value="UniProtKB-ARBA"/>
</dbReference>
<feature type="transmembrane region" description="Helical" evidence="1">
    <location>
        <begin position="210"/>
        <end position="226"/>
    </location>
</feature>
<keyword evidence="3" id="KW-0378">Hydrolase</keyword>
<protein>
    <submittedName>
        <fullName evidence="3">CPBP family intramembrane metalloprotease</fullName>
    </submittedName>
</protein>
<feature type="transmembrane region" description="Helical" evidence="1">
    <location>
        <begin position="263"/>
        <end position="283"/>
    </location>
</feature>
<keyword evidence="3" id="KW-0482">Metalloprotease</keyword>
<evidence type="ECO:0000313" key="3">
    <source>
        <dbReference type="EMBL" id="QNO18000.1"/>
    </source>
</evidence>